<reference evidence="1" key="1">
    <citation type="submission" date="2013-12" db="EMBL/GenBank/DDBJ databases">
        <title>The Genome Sequence of Aphanomyces invadans NJM9701.</title>
        <authorList>
            <consortium name="The Broad Institute Genomics Platform"/>
            <person name="Russ C."/>
            <person name="Tyler B."/>
            <person name="van West P."/>
            <person name="Dieguez-Uribeondo J."/>
            <person name="Young S.K."/>
            <person name="Zeng Q."/>
            <person name="Gargeya S."/>
            <person name="Fitzgerald M."/>
            <person name="Abouelleil A."/>
            <person name="Alvarado L."/>
            <person name="Chapman S.B."/>
            <person name="Gainer-Dewar J."/>
            <person name="Goldberg J."/>
            <person name="Griggs A."/>
            <person name="Gujja S."/>
            <person name="Hansen M."/>
            <person name="Howarth C."/>
            <person name="Imamovic A."/>
            <person name="Ireland A."/>
            <person name="Larimer J."/>
            <person name="McCowan C."/>
            <person name="Murphy C."/>
            <person name="Pearson M."/>
            <person name="Poon T.W."/>
            <person name="Priest M."/>
            <person name="Roberts A."/>
            <person name="Saif S."/>
            <person name="Shea T."/>
            <person name="Sykes S."/>
            <person name="Wortman J."/>
            <person name="Nusbaum C."/>
            <person name="Birren B."/>
        </authorList>
    </citation>
    <scope>NUCLEOTIDE SEQUENCE [LARGE SCALE GENOMIC DNA]</scope>
    <source>
        <strain evidence="1">NJM9701</strain>
    </source>
</reference>
<dbReference type="RefSeq" id="XP_008873960.1">
    <property type="nucleotide sequence ID" value="XM_008875738.1"/>
</dbReference>
<gene>
    <name evidence="1" type="ORF">H310_09618</name>
</gene>
<accession>A0A024TV70</accession>
<name>A0A024TV70_9STRA</name>
<dbReference type="EMBL" id="KI913973">
    <property type="protein sequence ID" value="ETV97252.1"/>
    <property type="molecule type" value="Genomic_DNA"/>
</dbReference>
<protein>
    <submittedName>
        <fullName evidence="1">Uncharacterized protein</fullName>
    </submittedName>
</protein>
<evidence type="ECO:0000313" key="1">
    <source>
        <dbReference type="EMBL" id="ETV97252.1"/>
    </source>
</evidence>
<sequence length="120" mass="13275">MVVGLVHHGLRLPREWPGGKDAAGASFRRQPRRPRCYGAPLLPSRSPLPPSTPTVDSTPPFRCTLVARAALFMRATPHHEASQWLRGHCQVRCTTGKTLHVFCSDKPRALSCKRLTQCPA</sequence>
<dbReference type="VEuPathDB" id="FungiDB:H310_09618"/>
<dbReference type="AlphaFoldDB" id="A0A024TV70"/>
<organism evidence="1">
    <name type="scientific">Aphanomyces invadans</name>
    <dbReference type="NCBI Taxonomy" id="157072"/>
    <lineage>
        <taxon>Eukaryota</taxon>
        <taxon>Sar</taxon>
        <taxon>Stramenopiles</taxon>
        <taxon>Oomycota</taxon>
        <taxon>Saprolegniomycetes</taxon>
        <taxon>Saprolegniales</taxon>
        <taxon>Verrucalvaceae</taxon>
        <taxon>Aphanomyces</taxon>
    </lineage>
</organism>
<dbReference type="GeneID" id="20086668"/>
<proteinExistence type="predicted"/>